<dbReference type="Proteomes" id="UP000557566">
    <property type="component" value="Unassembled WGS sequence"/>
</dbReference>
<dbReference type="OrthoDB" id="10041630at2759"/>
<keyword evidence="1" id="KW-0472">Membrane</keyword>
<keyword evidence="1" id="KW-0812">Transmembrane</keyword>
<accession>A0A8H4PXP4</accession>
<protein>
    <recommendedName>
        <fullName evidence="4">Transmembrane protein UsgS</fullName>
    </recommendedName>
</protein>
<comment type="caution">
    <text evidence="2">The sequence shown here is derived from an EMBL/GenBank/DDBJ whole genome shotgun (WGS) entry which is preliminary data.</text>
</comment>
<evidence type="ECO:0000256" key="1">
    <source>
        <dbReference type="SAM" id="Phobius"/>
    </source>
</evidence>
<gene>
    <name evidence="2" type="ORF">G6O67_001333</name>
</gene>
<feature type="transmembrane region" description="Helical" evidence="1">
    <location>
        <begin position="38"/>
        <end position="67"/>
    </location>
</feature>
<keyword evidence="1" id="KW-1133">Transmembrane helix</keyword>
<evidence type="ECO:0000313" key="3">
    <source>
        <dbReference type="Proteomes" id="UP000557566"/>
    </source>
</evidence>
<dbReference type="PANTHER" id="PTHR38421">
    <property type="entry name" value="TRANSMEMBRANE PROTEIN USGS"/>
    <property type="match status" value="1"/>
</dbReference>
<dbReference type="EMBL" id="JAAVMX010000002">
    <property type="protein sequence ID" value="KAF4512158.1"/>
    <property type="molecule type" value="Genomic_DNA"/>
</dbReference>
<feature type="transmembrane region" description="Helical" evidence="1">
    <location>
        <begin position="87"/>
        <end position="107"/>
    </location>
</feature>
<keyword evidence="3" id="KW-1185">Reference proteome</keyword>
<evidence type="ECO:0008006" key="4">
    <source>
        <dbReference type="Google" id="ProtNLM"/>
    </source>
</evidence>
<name>A0A8H4PXP4_9HYPO</name>
<sequence length="209" mass="23648">MSYLGPNAVMRGVQLTFVSAHRALQNPAMFTSDHYRQAALAVMLGIAIRLIVAIPITGIRVLLWAVSTFYPLEAVSWNDSLIEGLDFIGEYVLQLPLFLMALMRYVVPTLDFLFMQSLHWVDKTYVQKHFKDDSQDELRDMYYPNLVQYSRVVDGSTGSQSTAPALSTFLYRQYAASQQTWRNRHEFLSPSLANIDTTNNGAPTARQAS</sequence>
<organism evidence="2 3">
    <name type="scientific">Ophiocordyceps sinensis</name>
    <dbReference type="NCBI Taxonomy" id="72228"/>
    <lineage>
        <taxon>Eukaryota</taxon>
        <taxon>Fungi</taxon>
        <taxon>Dikarya</taxon>
        <taxon>Ascomycota</taxon>
        <taxon>Pezizomycotina</taxon>
        <taxon>Sordariomycetes</taxon>
        <taxon>Hypocreomycetidae</taxon>
        <taxon>Hypocreales</taxon>
        <taxon>Ophiocordycipitaceae</taxon>
        <taxon>Ophiocordyceps</taxon>
    </lineage>
</organism>
<evidence type="ECO:0000313" key="2">
    <source>
        <dbReference type="EMBL" id="KAF4512158.1"/>
    </source>
</evidence>
<proteinExistence type="predicted"/>
<dbReference type="PANTHER" id="PTHR38421:SF1">
    <property type="entry name" value="TRANSMEMBRANE PROTEIN"/>
    <property type="match status" value="1"/>
</dbReference>
<reference evidence="2 3" key="1">
    <citation type="journal article" date="2020" name="Genome Biol. Evol.">
        <title>A new high-quality draft genome assembly of the Chinese cordyceps Ophiocordyceps sinensis.</title>
        <authorList>
            <person name="Shu R."/>
            <person name="Zhang J."/>
            <person name="Meng Q."/>
            <person name="Zhang H."/>
            <person name="Zhou G."/>
            <person name="Li M."/>
            <person name="Wu P."/>
            <person name="Zhao Y."/>
            <person name="Chen C."/>
            <person name="Qin Q."/>
        </authorList>
    </citation>
    <scope>NUCLEOTIDE SEQUENCE [LARGE SCALE GENOMIC DNA]</scope>
    <source>
        <strain evidence="2 3">IOZ07</strain>
    </source>
</reference>
<dbReference type="AlphaFoldDB" id="A0A8H4PXP4"/>